<comment type="caution">
    <text evidence="2">The sequence shown here is derived from an EMBL/GenBank/DDBJ whole genome shotgun (WGS) entry which is preliminary data.</text>
</comment>
<dbReference type="GO" id="GO:0033204">
    <property type="term" value="F:ribonuclease P RNA binding"/>
    <property type="evidence" value="ECO:0007669"/>
    <property type="project" value="TreeGrafter"/>
</dbReference>
<sequence length="328" mass="37709">MTEAPILTAKQKKSSLSAKKARTKETIKNSLYTPYKQYWPCINENHYDSLKESLDQYLPELLPEKVKVPWSDLKGIQKKNRKKIRQKLLRKTLLAKRGTLERQPINKDGLVLGVNDVSKALETGKASHILLSDDIEPKLLVQHIIDQAVLNKVPILVVPDLRNILKQKCGIASIALALSNNEKYACLQTKIEEISIHYPIPTNHIHYNRLQSIKMPSENKQATQLTETDTNILQVNDSKNTENKNTIADQPITALNKSLYLIRTDKERRVFIPQQKKDQPTLMQLEKLPFSFNNNPELYKALKVKRSKQNKNRLKVKINALKKQKLTK</sequence>
<organism evidence="2 3">
    <name type="scientific">Rhynchophorus ferrugineus</name>
    <name type="common">Red palm weevil</name>
    <name type="synonym">Curculio ferrugineus</name>
    <dbReference type="NCBI Taxonomy" id="354439"/>
    <lineage>
        <taxon>Eukaryota</taxon>
        <taxon>Metazoa</taxon>
        <taxon>Ecdysozoa</taxon>
        <taxon>Arthropoda</taxon>
        <taxon>Hexapoda</taxon>
        <taxon>Insecta</taxon>
        <taxon>Pterygota</taxon>
        <taxon>Neoptera</taxon>
        <taxon>Endopterygota</taxon>
        <taxon>Coleoptera</taxon>
        <taxon>Polyphaga</taxon>
        <taxon>Cucujiformia</taxon>
        <taxon>Curculionidae</taxon>
        <taxon>Dryophthorinae</taxon>
        <taxon>Rhynchophorus</taxon>
    </lineage>
</organism>
<dbReference type="PANTHER" id="PTHR46948:SF1">
    <property type="entry name" value="RIBONUCLEASE P PROTEIN SUBUNIT P38"/>
    <property type="match status" value="1"/>
</dbReference>
<accession>A0A834HQ76</accession>
<dbReference type="GO" id="GO:0005655">
    <property type="term" value="C:nucleolar ribonuclease P complex"/>
    <property type="evidence" value="ECO:0007669"/>
    <property type="project" value="InterPro"/>
</dbReference>
<dbReference type="InterPro" id="IPR004038">
    <property type="entry name" value="Ribosomal_eL8/eL30/eS12/Gad45"/>
</dbReference>
<keyword evidence="3" id="KW-1185">Reference proteome</keyword>
<dbReference type="SUPFAM" id="SSF55315">
    <property type="entry name" value="L30e-like"/>
    <property type="match status" value="1"/>
</dbReference>
<dbReference type="EMBL" id="JAACXV010014526">
    <property type="protein sequence ID" value="KAF7266645.1"/>
    <property type="molecule type" value="Genomic_DNA"/>
</dbReference>
<dbReference type="PANTHER" id="PTHR46948">
    <property type="entry name" value="RIBONUCLEASE P PROTEIN SUBUNIT P38"/>
    <property type="match status" value="1"/>
</dbReference>
<dbReference type="InterPro" id="IPR042848">
    <property type="entry name" value="Rpp38"/>
</dbReference>
<dbReference type="Proteomes" id="UP000625711">
    <property type="component" value="Unassembled WGS sequence"/>
</dbReference>
<dbReference type="Gene3D" id="3.30.1330.30">
    <property type="match status" value="1"/>
</dbReference>
<gene>
    <name evidence="2" type="ORF">GWI33_020140</name>
</gene>
<proteinExistence type="predicted"/>
<dbReference type="GO" id="GO:0001650">
    <property type="term" value="C:fibrillar center"/>
    <property type="evidence" value="ECO:0007669"/>
    <property type="project" value="TreeGrafter"/>
</dbReference>
<name>A0A834HQ76_RHYFE</name>
<protein>
    <recommendedName>
        <fullName evidence="1">Ribosomal protein eL8/eL30/eS12/Gadd45 domain-containing protein</fullName>
    </recommendedName>
</protein>
<dbReference type="Pfam" id="PF01248">
    <property type="entry name" value="Ribosomal_L7Ae"/>
    <property type="match status" value="1"/>
</dbReference>
<evidence type="ECO:0000313" key="2">
    <source>
        <dbReference type="EMBL" id="KAF7266645.1"/>
    </source>
</evidence>
<dbReference type="GO" id="GO:0004526">
    <property type="term" value="F:ribonuclease P activity"/>
    <property type="evidence" value="ECO:0007669"/>
    <property type="project" value="TreeGrafter"/>
</dbReference>
<dbReference type="InterPro" id="IPR029064">
    <property type="entry name" value="Ribosomal_eL30-like_sf"/>
</dbReference>
<feature type="domain" description="Ribosomal protein eL8/eL30/eS12/Gadd45" evidence="1">
    <location>
        <begin position="106"/>
        <end position="160"/>
    </location>
</feature>
<reference evidence="2" key="1">
    <citation type="submission" date="2020-08" db="EMBL/GenBank/DDBJ databases">
        <title>Genome sequencing and assembly of the red palm weevil Rhynchophorus ferrugineus.</title>
        <authorList>
            <person name="Dias G.B."/>
            <person name="Bergman C.M."/>
            <person name="Manee M."/>
        </authorList>
    </citation>
    <scope>NUCLEOTIDE SEQUENCE</scope>
    <source>
        <strain evidence="2">AA-2017</strain>
        <tissue evidence="2">Whole larva</tissue>
    </source>
</reference>
<dbReference type="GO" id="GO:0000172">
    <property type="term" value="C:ribonuclease MRP complex"/>
    <property type="evidence" value="ECO:0007669"/>
    <property type="project" value="InterPro"/>
</dbReference>
<dbReference type="OrthoDB" id="20109at2759"/>
<evidence type="ECO:0000259" key="1">
    <source>
        <dbReference type="Pfam" id="PF01248"/>
    </source>
</evidence>
<evidence type="ECO:0000313" key="3">
    <source>
        <dbReference type="Proteomes" id="UP000625711"/>
    </source>
</evidence>
<dbReference type="AlphaFoldDB" id="A0A834HQ76"/>
<dbReference type="GO" id="GO:0001682">
    <property type="term" value="P:tRNA 5'-leader removal"/>
    <property type="evidence" value="ECO:0007669"/>
    <property type="project" value="InterPro"/>
</dbReference>